<dbReference type="InterPro" id="IPR001466">
    <property type="entry name" value="Beta-lactam-related"/>
</dbReference>
<evidence type="ECO:0000313" key="5">
    <source>
        <dbReference type="Proteomes" id="UP000008461"/>
    </source>
</evidence>
<accession>F4L5V4</accession>
<dbReference type="CDD" id="cd01297">
    <property type="entry name" value="D-aminoacylase"/>
    <property type="match status" value="1"/>
</dbReference>
<feature type="domain" description="Beta-lactamase-related" evidence="2">
    <location>
        <begin position="47"/>
        <end position="353"/>
    </location>
</feature>
<feature type="chain" id="PRO_5003316493" evidence="1">
    <location>
        <begin position="23"/>
        <end position="836"/>
    </location>
</feature>
<evidence type="ECO:0000259" key="2">
    <source>
        <dbReference type="Pfam" id="PF00144"/>
    </source>
</evidence>
<evidence type="ECO:0000259" key="3">
    <source>
        <dbReference type="Pfam" id="PF07969"/>
    </source>
</evidence>
<dbReference type="SUPFAM" id="SSF51556">
    <property type="entry name" value="Metallo-dependent hydrolases"/>
    <property type="match status" value="1"/>
</dbReference>
<evidence type="ECO:0000256" key="1">
    <source>
        <dbReference type="SAM" id="SignalP"/>
    </source>
</evidence>
<dbReference type="InterPro" id="IPR023100">
    <property type="entry name" value="D-aminoacylase_insert_dom_sf"/>
</dbReference>
<dbReference type="SUPFAM" id="SSF51338">
    <property type="entry name" value="Composite domain of metallo-dependent hydrolases"/>
    <property type="match status" value="1"/>
</dbReference>
<dbReference type="EMBL" id="CP002691">
    <property type="protein sequence ID" value="AEE52064.1"/>
    <property type="molecule type" value="Genomic_DNA"/>
</dbReference>
<dbReference type="Gene3D" id="3.20.20.140">
    <property type="entry name" value="Metal-dependent hydrolases"/>
    <property type="match status" value="1"/>
</dbReference>
<dbReference type="Pfam" id="PF07969">
    <property type="entry name" value="Amidohydro_3"/>
    <property type="match status" value="2"/>
</dbReference>
<dbReference type="InterPro" id="IPR050491">
    <property type="entry name" value="AmpC-like"/>
</dbReference>
<dbReference type="Gene3D" id="3.30.1490.130">
    <property type="entry name" value="D-aminoacylase. Domain 3"/>
    <property type="match status" value="1"/>
</dbReference>
<dbReference type="InterPro" id="IPR011059">
    <property type="entry name" value="Metal-dep_hydrolase_composite"/>
</dbReference>
<dbReference type="Gene3D" id="3.40.710.10">
    <property type="entry name" value="DD-peptidase/beta-lactamase superfamily"/>
    <property type="match status" value="1"/>
</dbReference>
<dbReference type="AlphaFoldDB" id="F4L5V4"/>
<reference evidence="4 5" key="1">
    <citation type="journal article" date="2011" name="Stand. Genomic Sci.">
        <title>Complete genome sequence of Haliscomenobacter hydrossis type strain (O).</title>
        <authorList>
            <consortium name="US DOE Joint Genome Institute (JGI-PGF)"/>
            <person name="Daligault H."/>
            <person name="Lapidus A."/>
            <person name="Zeytun A."/>
            <person name="Nolan M."/>
            <person name="Lucas S."/>
            <person name="Del Rio T.G."/>
            <person name="Tice H."/>
            <person name="Cheng J.F."/>
            <person name="Tapia R."/>
            <person name="Han C."/>
            <person name="Goodwin L."/>
            <person name="Pitluck S."/>
            <person name="Liolios K."/>
            <person name="Pagani I."/>
            <person name="Ivanova N."/>
            <person name="Huntemann M."/>
            <person name="Mavromatis K."/>
            <person name="Mikhailova N."/>
            <person name="Pati A."/>
            <person name="Chen A."/>
            <person name="Palaniappan K."/>
            <person name="Land M."/>
            <person name="Hauser L."/>
            <person name="Brambilla E.M."/>
            <person name="Rohde M."/>
            <person name="Verbarg S."/>
            <person name="Goker M."/>
            <person name="Bristow J."/>
            <person name="Eisen J.A."/>
            <person name="Markowitz V."/>
            <person name="Hugenholtz P."/>
            <person name="Kyrpides N.C."/>
            <person name="Klenk H.P."/>
            <person name="Woyke T."/>
        </authorList>
    </citation>
    <scope>NUCLEOTIDE SEQUENCE [LARGE SCALE GENOMIC DNA]</scope>
    <source>
        <strain evidence="5">ATCC 27775 / DSM 1100 / LMG 10767 / O</strain>
    </source>
</reference>
<keyword evidence="5" id="KW-1185">Reference proteome</keyword>
<protein>
    <submittedName>
        <fullName evidence="4">Beta-lactamase</fullName>
    </submittedName>
</protein>
<dbReference type="STRING" id="760192.Halhy_4219"/>
<feature type="domain" description="Amidohydrolase 3" evidence="3">
    <location>
        <begin position="404"/>
        <end position="629"/>
    </location>
</feature>
<dbReference type="InterPro" id="IPR032466">
    <property type="entry name" value="Metal_Hydrolase"/>
</dbReference>
<dbReference type="Proteomes" id="UP000008461">
    <property type="component" value="Chromosome"/>
</dbReference>
<organism evidence="4 5">
    <name type="scientific">Haliscomenobacter hydrossis (strain ATCC 27775 / DSM 1100 / LMG 10767 / O)</name>
    <dbReference type="NCBI Taxonomy" id="760192"/>
    <lineage>
        <taxon>Bacteria</taxon>
        <taxon>Pseudomonadati</taxon>
        <taxon>Bacteroidota</taxon>
        <taxon>Saprospiria</taxon>
        <taxon>Saprospirales</taxon>
        <taxon>Haliscomenobacteraceae</taxon>
        <taxon>Haliscomenobacter</taxon>
    </lineage>
</organism>
<dbReference type="Pfam" id="PF00144">
    <property type="entry name" value="Beta-lactamase"/>
    <property type="match status" value="1"/>
</dbReference>
<dbReference type="eggNOG" id="COG1680">
    <property type="taxonomic scope" value="Bacteria"/>
</dbReference>
<dbReference type="InterPro" id="IPR013108">
    <property type="entry name" value="Amidohydro_3"/>
</dbReference>
<dbReference type="SUPFAM" id="SSF56601">
    <property type="entry name" value="beta-lactamase/transpeptidase-like"/>
    <property type="match status" value="1"/>
</dbReference>
<dbReference type="PANTHER" id="PTHR46825">
    <property type="entry name" value="D-ALANYL-D-ALANINE-CARBOXYPEPTIDASE/ENDOPEPTIDASE AMPH"/>
    <property type="match status" value="1"/>
</dbReference>
<reference key="2">
    <citation type="submission" date="2011-04" db="EMBL/GenBank/DDBJ databases">
        <title>Complete sequence of chromosome of Haliscomenobacter hydrossis DSM 1100.</title>
        <authorList>
            <consortium name="US DOE Joint Genome Institute (JGI-PGF)"/>
            <person name="Lucas S."/>
            <person name="Han J."/>
            <person name="Lapidus A."/>
            <person name="Bruce D."/>
            <person name="Goodwin L."/>
            <person name="Pitluck S."/>
            <person name="Peters L."/>
            <person name="Kyrpides N."/>
            <person name="Mavromatis K."/>
            <person name="Ivanova N."/>
            <person name="Ovchinnikova G."/>
            <person name="Pagani I."/>
            <person name="Daligault H."/>
            <person name="Detter J.C."/>
            <person name="Han C."/>
            <person name="Land M."/>
            <person name="Hauser L."/>
            <person name="Markowitz V."/>
            <person name="Cheng J.-F."/>
            <person name="Hugenholtz P."/>
            <person name="Woyke T."/>
            <person name="Wu D."/>
            <person name="Verbarg S."/>
            <person name="Frueling A."/>
            <person name="Brambilla E."/>
            <person name="Klenk H.-P."/>
            <person name="Eisen J.A."/>
        </authorList>
    </citation>
    <scope>NUCLEOTIDE SEQUENCE</scope>
    <source>
        <strain>DSM 1100</strain>
    </source>
</reference>
<dbReference type="OrthoDB" id="9775607at2"/>
<keyword evidence="1" id="KW-0732">Signal</keyword>
<proteinExistence type="predicted"/>
<gene>
    <name evidence="4" type="ordered locus">Halhy_4219</name>
</gene>
<dbReference type="InterPro" id="IPR012338">
    <property type="entry name" value="Beta-lactam/transpept-like"/>
</dbReference>
<sequence length="836" mass="91945">MLKRVTPFTLILLIGLCFTTLAQSQSKLNTAQLDSTLSALHQLQLFNGVALIAQDGQVIYQKAFGKSDASGKTALSPQSSFNLASVSKQFVAMTAMLLKEENKLQYDDPVQKYLPGFPYGNITIRHLLTHTSGLPEYFDLAQRHLTLLDTLTNEDMLQLLVRHKPALEFEPGNRWAYCNTGYVLLASVVIKVSGQPFADFFAERIARPLGLQHTFVYHFKGPTAPAQRVLGMRWENGKTLPDDLISIDGVVGDGNVYSSAEDLLRWEQALYTEKLVKKTTLEEAFQPVKLSDGSTHPYGFGWGIAKDGKELSHTGSWVGFRNLIVRDVEQKRSLILLDNSGQGHAQQALRNWYEGKAPKLPSSLLIRNVQIIDGTGSAARLGAVRVLNNRIRDLGSLSPLPGEKVVDGLGKVLAPGFIDTHSHHAGTMDERPEMLAVASQGVTTIVSGQDGESEPMDSLAARIKRRPIAVNLASYAGHSTLRLRAMGLSSFRRPATMAEVDKMKVLLDDELKAGALGLCSGLEYEEGFYSNRDEVITLAKVAAAAGGRYMSHIRSEDIYLDDALDEIIQIGREAKLPVQISHFKIALKSKWGQAPQLLARLQAARAEGIDITADVYPYEHWQSTLRVLFPKKDFDNLASAEFAVTQLVDPTRSIVSRFGAQPAYAGKTLSAIAQMRSEPVAKTLMHLVAEAERTGETESIIGASMADKDVIDLLKWPHTNVCSDGTHRSHPRGHGAFTRVLARYVREKKALSMEEAIHKMTGLSAEHLGLQNRGLIAPGYYADLVLFDPKTVQDNATFQNPTLLSTGIEQVWVNGKAVFVKGKSTKEFPGVLLKRE</sequence>
<dbReference type="HOGENOM" id="CLU_336131_0_0_10"/>
<dbReference type="PANTHER" id="PTHR46825:SF9">
    <property type="entry name" value="BETA-LACTAMASE-RELATED DOMAIN-CONTAINING PROTEIN"/>
    <property type="match status" value="1"/>
</dbReference>
<feature type="signal peptide" evidence="1">
    <location>
        <begin position="1"/>
        <end position="22"/>
    </location>
</feature>
<dbReference type="GO" id="GO:0016811">
    <property type="term" value="F:hydrolase activity, acting on carbon-nitrogen (but not peptide) bonds, in linear amides"/>
    <property type="evidence" value="ECO:0007669"/>
    <property type="project" value="InterPro"/>
</dbReference>
<dbReference type="eggNOG" id="COG3653">
    <property type="taxonomic scope" value="Bacteria"/>
</dbReference>
<evidence type="ECO:0000313" key="4">
    <source>
        <dbReference type="EMBL" id="AEE52064.1"/>
    </source>
</evidence>
<name>F4L5V4_HALH1</name>
<dbReference type="KEGG" id="hhy:Halhy_4219"/>
<dbReference type="RefSeq" id="WP_013766602.1">
    <property type="nucleotide sequence ID" value="NC_015510.1"/>
</dbReference>
<feature type="domain" description="Amidohydrolase 3" evidence="3">
    <location>
        <begin position="723"/>
        <end position="819"/>
    </location>
</feature>
<dbReference type="Gene3D" id="2.30.40.10">
    <property type="entry name" value="Urease, subunit C, domain 1"/>
    <property type="match status" value="1"/>
</dbReference>